<keyword evidence="1" id="KW-0812">Transmembrane</keyword>
<accession>A0A6V8N4Z9</accession>
<sequence>MHLVECFLPLFNFQLRLLERLDAEQPEYPEVRAEVERLIGHSQEHPAHSVVSAKEYADARFAVCAWVDEGILNSGWRHKEPWLAAQLQRVYYGTSDAGELFFKHLKELGAEQQEVREVYYLCLALGFSGRFCDEEAAWHLEQVRASTLKLLQHGHLAALDQEAPGLFSATRPVPADSPSLQRPRSVFLAPGPLCVAASLLLFVVLYLVYSFILNGIGNNFLKTVGT</sequence>
<protein>
    <submittedName>
        <fullName evidence="3">Type VI secretion system protein ImpK</fullName>
    </submittedName>
</protein>
<dbReference type="InterPro" id="IPR038522">
    <property type="entry name" value="T4/T6SS_DotU_sf"/>
</dbReference>
<dbReference type="InterPro" id="IPR017732">
    <property type="entry name" value="T4/T6SS_DotU"/>
</dbReference>
<reference evidence="4" key="1">
    <citation type="submission" date="2020-06" db="EMBL/GenBank/DDBJ databases">
        <title>Draft genomic sequecing of Geomonas sp. Red745.</title>
        <authorList>
            <person name="Itoh H."/>
            <person name="Xu Z.X."/>
            <person name="Ushijima N."/>
            <person name="Masuda Y."/>
            <person name="Shiratori Y."/>
            <person name="Senoo K."/>
        </authorList>
    </citation>
    <scope>NUCLEOTIDE SEQUENCE [LARGE SCALE GENOMIC DNA]</scope>
    <source>
        <strain evidence="4">Red745</strain>
    </source>
</reference>
<evidence type="ECO:0000259" key="2">
    <source>
        <dbReference type="Pfam" id="PF09850"/>
    </source>
</evidence>
<evidence type="ECO:0000313" key="3">
    <source>
        <dbReference type="EMBL" id="GFO66907.1"/>
    </source>
</evidence>
<evidence type="ECO:0000313" key="4">
    <source>
        <dbReference type="Proteomes" id="UP000587586"/>
    </source>
</evidence>
<gene>
    <name evidence="3" type="primary">tssL</name>
    <name evidence="3" type="ORF">GMLC_04860</name>
</gene>
<dbReference type="PANTHER" id="PTHR38033:SF1">
    <property type="entry name" value="DOTU FAMILY TYPE IV_VI SECRETION SYSTEM PROTEIN"/>
    <property type="match status" value="1"/>
</dbReference>
<keyword evidence="1" id="KW-0472">Membrane</keyword>
<dbReference type="Gene3D" id="1.25.40.590">
    <property type="entry name" value="Type IV / VI secretion system, DotU"/>
    <property type="match status" value="1"/>
</dbReference>
<keyword evidence="4" id="KW-1185">Reference proteome</keyword>
<feature type="transmembrane region" description="Helical" evidence="1">
    <location>
        <begin position="186"/>
        <end position="212"/>
    </location>
</feature>
<dbReference type="NCBIfam" id="TIGR03349">
    <property type="entry name" value="IV_VI_DotU"/>
    <property type="match status" value="1"/>
</dbReference>
<evidence type="ECO:0000256" key="1">
    <source>
        <dbReference type="SAM" id="Phobius"/>
    </source>
</evidence>
<dbReference type="AlphaFoldDB" id="A0A6V8N4Z9"/>
<dbReference type="RefSeq" id="WP_183359431.1">
    <property type="nucleotide sequence ID" value="NZ_BLXZ01000001.1"/>
</dbReference>
<comment type="caution">
    <text evidence="3">The sequence shown here is derived from an EMBL/GenBank/DDBJ whole genome shotgun (WGS) entry which is preliminary data.</text>
</comment>
<feature type="domain" description="Type IV / VI secretion system DotU" evidence="2">
    <location>
        <begin position="3"/>
        <end position="211"/>
    </location>
</feature>
<dbReference type="EMBL" id="BLXZ01000001">
    <property type="protein sequence ID" value="GFO66907.1"/>
    <property type="molecule type" value="Genomic_DNA"/>
</dbReference>
<dbReference type="PANTHER" id="PTHR38033">
    <property type="entry name" value="MEMBRANE PROTEIN-RELATED"/>
    <property type="match status" value="1"/>
</dbReference>
<organism evidence="3 4">
    <name type="scientific">Geomonas limicola</name>
    <dbReference type="NCBI Taxonomy" id="2740186"/>
    <lineage>
        <taxon>Bacteria</taxon>
        <taxon>Pseudomonadati</taxon>
        <taxon>Thermodesulfobacteriota</taxon>
        <taxon>Desulfuromonadia</taxon>
        <taxon>Geobacterales</taxon>
        <taxon>Geobacteraceae</taxon>
        <taxon>Geomonas</taxon>
    </lineage>
</organism>
<name>A0A6V8N4Z9_9BACT</name>
<dbReference type="Proteomes" id="UP000587586">
    <property type="component" value="Unassembled WGS sequence"/>
</dbReference>
<dbReference type="Pfam" id="PF09850">
    <property type="entry name" value="DotU"/>
    <property type="match status" value="1"/>
</dbReference>
<keyword evidence="1" id="KW-1133">Transmembrane helix</keyword>
<proteinExistence type="predicted"/>